<proteinExistence type="predicted"/>
<evidence type="ECO:0000313" key="2">
    <source>
        <dbReference type="EMBL" id="TDZ54098.1"/>
    </source>
</evidence>
<name>A0A4R8RGT4_COLTR</name>
<dbReference type="Proteomes" id="UP000295703">
    <property type="component" value="Unassembled WGS sequence"/>
</dbReference>
<evidence type="ECO:0000256" key="1">
    <source>
        <dbReference type="SAM" id="MobiDB-lite"/>
    </source>
</evidence>
<gene>
    <name evidence="2" type="ORF">CTRI78_v006518</name>
</gene>
<evidence type="ECO:0000313" key="3">
    <source>
        <dbReference type="Proteomes" id="UP000295703"/>
    </source>
</evidence>
<dbReference type="STRING" id="5466.A0A4R8RGT4"/>
<keyword evidence="3" id="KW-1185">Reference proteome</keyword>
<comment type="caution">
    <text evidence="2">The sequence shown here is derived from an EMBL/GenBank/DDBJ whole genome shotgun (WGS) entry which is preliminary data.</text>
</comment>
<organism evidence="2 3">
    <name type="scientific">Colletotrichum trifolii</name>
    <dbReference type="NCBI Taxonomy" id="5466"/>
    <lineage>
        <taxon>Eukaryota</taxon>
        <taxon>Fungi</taxon>
        <taxon>Dikarya</taxon>
        <taxon>Ascomycota</taxon>
        <taxon>Pezizomycotina</taxon>
        <taxon>Sordariomycetes</taxon>
        <taxon>Hypocreomycetidae</taxon>
        <taxon>Glomerellales</taxon>
        <taxon>Glomerellaceae</taxon>
        <taxon>Colletotrichum</taxon>
        <taxon>Colletotrichum orbiculare species complex</taxon>
    </lineage>
</organism>
<dbReference type="AlphaFoldDB" id="A0A4R8RGT4"/>
<feature type="region of interest" description="Disordered" evidence="1">
    <location>
        <begin position="1"/>
        <end position="36"/>
    </location>
</feature>
<accession>A0A4R8RGT4</accession>
<protein>
    <submittedName>
        <fullName evidence="2">Uncharacterized protein</fullName>
    </submittedName>
</protein>
<sequence>MDSTVSNIEQAASSLSKPNTLHQETCVTKKQKSPTTINDLPNELLHHIASYLIDTKRPWKHRLHDYGLNGEYISILQHAMRHGLANFAAASRRHRTVARRLLDINIVVGREANFKKLMGLIRRAENDSEPFGHTRRAYLDCTSAPEYAPPISREEEQYLEGLGTTIPSSPIVQQMLLEAEQRIVVGCASRDEASKDYSNSTAPIELFDPYMRLAAYYSLTRMPNLREVILTAPVEALEFIAEIALSQSTPMLPQLTSVVLRADRPTAYSVRPHPLRSRKVATAHTINLTQRTIEGLLALGPNVTSLHLQGFVMVGQEPVRGSERLTCLVLHSVSVTQHSLAALLQESRLESFKCITGNVAVNRYISGEHLSYDVRLANIYSALAPSHETLRTFVFDDEVYNGIRSGGYSMADFRVLEQVFINTGAVFGGLEDNPFDVEVLPLVGSAVNNMRRQSSFLATLPSSLKKLHVKFDRPHPQVDNSAAEVLGLAHDRYSGKLPGLVEVAAESCASHWKRLEGSLLRPNMDFAGIRFDLTVDRNAMLW</sequence>
<reference evidence="2 3" key="1">
    <citation type="submission" date="2018-12" db="EMBL/GenBank/DDBJ databases">
        <title>Genome sequence and assembly of Colletotrichum trifolii.</title>
        <authorList>
            <person name="Gan P."/>
            <person name="Shirasu K."/>
        </authorList>
    </citation>
    <scope>NUCLEOTIDE SEQUENCE [LARGE SCALE GENOMIC DNA]</scope>
    <source>
        <strain evidence="2 3">543-2</strain>
    </source>
</reference>
<dbReference type="EMBL" id="RYZW01000062">
    <property type="protein sequence ID" value="TDZ54098.1"/>
    <property type="molecule type" value="Genomic_DNA"/>
</dbReference>